<reference evidence="1 2" key="1">
    <citation type="journal article" date="2019" name="Genome Biol. Evol.">
        <title>Insights into the evolution of the New World diploid cottons (Gossypium, subgenus Houzingenia) based on genome sequencing.</title>
        <authorList>
            <person name="Grover C.E."/>
            <person name="Arick M.A. 2nd"/>
            <person name="Thrash A."/>
            <person name="Conover J.L."/>
            <person name="Sanders W.S."/>
            <person name="Peterson D.G."/>
            <person name="Frelichowski J.E."/>
            <person name="Scheffler J.A."/>
            <person name="Scheffler B.E."/>
            <person name="Wendel J.F."/>
        </authorList>
    </citation>
    <scope>NUCLEOTIDE SEQUENCE [LARGE SCALE GENOMIC DNA]</scope>
    <source>
        <strain evidence="1">0</strain>
        <tissue evidence="1">Leaf</tissue>
    </source>
</reference>
<dbReference type="Proteomes" id="UP000593560">
    <property type="component" value="Unassembled WGS sequence"/>
</dbReference>
<dbReference type="AlphaFoldDB" id="A0A7J9HZ88"/>
<dbReference type="OrthoDB" id="999700at2759"/>
<evidence type="ECO:0008006" key="3">
    <source>
        <dbReference type="Google" id="ProtNLM"/>
    </source>
</evidence>
<name>A0A7J9HZ88_9ROSI</name>
<comment type="caution">
    <text evidence="1">The sequence shown here is derived from an EMBL/GenBank/DDBJ whole genome shotgun (WGS) entry which is preliminary data.</text>
</comment>
<sequence length="149" mass="16510">MVMEIARPRCGGAVENVDHLLRYCPVTREVWTDRNNGLYEGKRSRGCDTAAWVIRYVKEIDECETSKLTKENVNVEWCPPNGSNIKLNFDAAFDEAQAKSASGVTAINASGEILASKTVVHRAVASLFVVEAHACPQAVYWGSKRDLHQ</sequence>
<evidence type="ECO:0000313" key="2">
    <source>
        <dbReference type="Proteomes" id="UP000593560"/>
    </source>
</evidence>
<gene>
    <name evidence="1" type="ORF">Gohar_020495</name>
</gene>
<dbReference type="EMBL" id="JABFAD010000012">
    <property type="protein sequence ID" value="MBA0814684.1"/>
    <property type="molecule type" value="Genomic_DNA"/>
</dbReference>
<evidence type="ECO:0000313" key="1">
    <source>
        <dbReference type="EMBL" id="MBA0814684.1"/>
    </source>
</evidence>
<keyword evidence="2" id="KW-1185">Reference proteome</keyword>
<organism evidence="1 2">
    <name type="scientific">Gossypium harknessii</name>
    <dbReference type="NCBI Taxonomy" id="34285"/>
    <lineage>
        <taxon>Eukaryota</taxon>
        <taxon>Viridiplantae</taxon>
        <taxon>Streptophyta</taxon>
        <taxon>Embryophyta</taxon>
        <taxon>Tracheophyta</taxon>
        <taxon>Spermatophyta</taxon>
        <taxon>Magnoliopsida</taxon>
        <taxon>eudicotyledons</taxon>
        <taxon>Gunneridae</taxon>
        <taxon>Pentapetalae</taxon>
        <taxon>rosids</taxon>
        <taxon>malvids</taxon>
        <taxon>Malvales</taxon>
        <taxon>Malvaceae</taxon>
        <taxon>Malvoideae</taxon>
        <taxon>Gossypium</taxon>
    </lineage>
</organism>
<protein>
    <recommendedName>
        <fullName evidence="3">Reverse transcriptase zinc-binding domain-containing protein</fullName>
    </recommendedName>
</protein>
<accession>A0A7J9HZ88</accession>
<proteinExistence type="predicted"/>